<evidence type="ECO:0000313" key="2">
    <source>
        <dbReference type="Proteomes" id="UP000241854"/>
    </source>
</evidence>
<protein>
    <submittedName>
        <fullName evidence="1">Uncharacterized protein</fullName>
    </submittedName>
</protein>
<dbReference type="Proteomes" id="UP000241854">
    <property type="component" value="Chromosome"/>
</dbReference>
<gene>
    <name evidence="1" type="ORF">CCS77_1921</name>
</gene>
<dbReference type="EMBL" id="CP021642">
    <property type="protein sequence ID" value="AVX44982.1"/>
    <property type="molecule type" value="Genomic_DNA"/>
</dbReference>
<name>A0A2R4P2S6_9BACT</name>
<dbReference type="AlphaFoldDB" id="A0A2R4P2S6"/>
<organism evidence="1 2">
    <name type="scientific">Campylobacter concisus</name>
    <dbReference type="NCBI Taxonomy" id="199"/>
    <lineage>
        <taxon>Bacteria</taxon>
        <taxon>Pseudomonadati</taxon>
        <taxon>Campylobacterota</taxon>
        <taxon>Epsilonproteobacteria</taxon>
        <taxon>Campylobacterales</taxon>
        <taxon>Campylobacteraceae</taxon>
        <taxon>Campylobacter</taxon>
    </lineage>
</organism>
<evidence type="ECO:0000313" key="1">
    <source>
        <dbReference type="EMBL" id="AVX44982.1"/>
    </source>
</evidence>
<sequence length="61" mass="7095">MAINFVFLFFIHKISCQIFRIYFKVLFSSFKTFIIKPSPAPATNTIKIISAISRAVIFYSR</sequence>
<proteinExistence type="predicted"/>
<accession>A0A2R4P2S6</accession>
<reference evidence="1 2" key="1">
    <citation type="journal article" date="2018" name="Emerg. Microbes Infect.">
        <title>Genomic analysis of oral Campylobacter concisus strains identified a potential bacterial molecular marker associated with active Crohn's disease.</title>
        <authorList>
            <person name="Liu F."/>
            <person name="Ma R."/>
            <person name="Tay C.Y.A."/>
            <person name="Octavia S."/>
            <person name="Lan R."/>
            <person name="Chung H.K.L."/>
            <person name="Riordan S.M."/>
            <person name="Grimm M.C."/>
            <person name="Leong R.W."/>
            <person name="Tanaka M.M."/>
            <person name="Connor S."/>
            <person name="Zhang L."/>
        </authorList>
    </citation>
    <scope>NUCLEOTIDE SEQUENCE [LARGE SCALE GENOMIC DNA]</scope>
    <source>
        <strain evidence="1 2">P2CDO4</strain>
    </source>
</reference>